<protein>
    <recommendedName>
        <fullName evidence="7">AAA+ ATPase domain-containing protein</fullName>
    </recommendedName>
</protein>
<evidence type="ECO:0000313" key="9">
    <source>
        <dbReference type="Proteomes" id="UP000039324"/>
    </source>
</evidence>
<accession>A0A0G4IHS4</accession>
<dbReference type="GO" id="GO:0005663">
    <property type="term" value="C:DNA replication factor C complex"/>
    <property type="evidence" value="ECO:0007669"/>
    <property type="project" value="TreeGrafter"/>
</dbReference>
<dbReference type="NCBIfam" id="NF001679">
    <property type="entry name" value="PRK00440.1"/>
    <property type="match status" value="1"/>
</dbReference>
<dbReference type="GO" id="GO:0005524">
    <property type="term" value="F:ATP binding"/>
    <property type="evidence" value="ECO:0007669"/>
    <property type="project" value="UniProtKB-KW"/>
</dbReference>
<dbReference type="Pfam" id="PF00004">
    <property type="entry name" value="AAA"/>
    <property type="match status" value="1"/>
</dbReference>
<dbReference type="InterPro" id="IPR050238">
    <property type="entry name" value="DNA_Rep/Repair_Clamp_Loader"/>
</dbReference>
<dbReference type="Proteomes" id="UP000039324">
    <property type="component" value="Unassembled WGS sequence"/>
</dbReference>
<dbReference type="SMART" id="SM00382">
    <property type="entry name" value="AAA"/>
    <property type="match status" value="1"/>
</dbReference>
<dbReference type="OrthoDB" id="10254700at2759"/>
<evidence type="ECO:0000256" key="6">
    <source>
        <dbReference type="ARBA" id="ARBA00023242"/>
    </source>
</evidence>
<dbReference type="CDD" id="cd18140">
    <property type="entry name" value="HLD_clamp_RFC"/>
    <property type="match status" value="1"/>
</dbReference>
<dbReference type="Pfam" id="PF08542">
    <property type="entry name" value="Rep_fac_C"/>
    <property type="match status" value="1"/>
</dbReference>
<sequence>MAANGKAEARPTSTLPWVEVYRPTSLDGIVSQAHIVNTITKLIDERRLPHLLFYGPPGTGKTSTILACARRLYGPKRLSSMVLELNASDERGINVVRNQIKTFASTQQIFNSGCKLVILDEADAMTSDAQMALRRVIEQYSRTTRFCLIANYTNKIIPALQSRCTKFRFAPLSPEDCRAQLQRVAEAERVEMTSDGADAIVELSGGDMRKILNTLQTVHASSGRVTPQTVHSCTGTPSPEDIEFTLNQLLNAQFKEAHANLRALLETSGLSLSDIVARLVPLVCAVEDLPAHVLAYAVSQLAQLEARLAQETSQRIQLVALVAIFHQVRHRTILHLENAGRS</sequence>
<dbReference type="InterPro" id="IPR003593">
    <property type="entry name" value="AAA+_ATPase"/>
</dbReference>
<dbReference type="FunFam" id="3.40.50.300:FF:000129">
    <property type="entry name" value="Replication factor C subunit 5"/>
    <property type="match status" value="1"/>
</dbReference>
<dbReference type="CDD" id="cd00009">
    <property type="entry name" value="AAA"/>
    <property type="match status" value="1"/>
</dbReference>
<evidence type="ECO:0000256" key="5">
    <source>
        <dbReference type="ARBA" id="ARBA00022840"/>
    </source>
</evidence>
<dbReference type="SUPFAM" id="SSF48019">
    <property type="entry name" value="post-AAA+ oligomerization domain-like"/>
    <property type="match status" value="1"/>
</dbReference>
<dbReference type="AlphaFoldDB" id="A0A0G4IHS4"/>
<dbReference type="Gene3D" id="1.10.8.60">
    <property type="match status" value="1"/>
</dbReference>
<evidence type="ECO:0000313" key="8">
    <source>
        <dbReference type="EMBL" id="CEO94763.1"/>
    </source>
</evidence>
<feature type="domain" description="AAA+ ATPase" evidence="7">
    <location>
        <begin position="47"/>
        <end position="175"/>
    </location>
</feature>
<keyword evidence="9" id="KW-1185">Reference proteome</keyword>
<proteinExistence type="inferred from homology"/>
<dbReference type="GO" id="GO:0006281">
    <property type="term" value="P:DNA repair"/>
    <property type="evidence" value="ECO:0007669"/>
    <property type="project" value="TreeGrafter"/>
</dbReference>
<evidence type="ECO:0000256" key="4">
    <source>
        <dbReference type="ARBA" id="ARBA00022741"/>
    </source>
</evidence>
<evidence type="ECO:0000256" key="2">
    <source>
        <dbReference type="ARBA" id="ARBA00005378"/>
    </source>
</evidence>
<dbReference type="SUPFAM" id="SSF52540">
    <property type="entry name" value="P-loop containing nucleoside triphosphate hydrolases"/>
    <property type="match status" value="1"/>
</dbReference>
<dbReference type="OMA" id="ICNHISQ"/>
<keyword evidence="6" id="KW-0539">Nucleus</keyword>
<dbReference type="GO" id="GO:0003689">
    <property type="term" value="F:DNA clamp loader activity"/>
    <property type="evidence" value="ECO:0007669"/>
    <property type="project" value="TreeGrafter"/>
</dbReference>
<evidence type="ECO:0000259" key="7">
    <source>
        <dbReference type="SMART" id="SM00382"/>
    </source>
</evidence>
<dbReference type="Gene3D" id="3.40.50.300">
    <property type="entry name" value="P-loop containing nucleotide triphosphate hydrolases"/>
    <property type="match status" value="1"/>
</dbReference>
<dbReference type="GO" id="GO:0005634">
    <property type="term" value="C:nucleus"/>
    <property type="evidence" value="ECO:0007669"/>
    <property type="project" value="UniProtKB-SubCell"/>
</dbReference>
<organism evidence="8 9">
    <name type="scientific">Plasmodiophora brassicae</name>
    <name type="common">Clubroot disease agent</name>
    <dbReference type="NCBI Taxonomy" id="37360"/>
    <lineage>
        <taxon>Eukaryota</taxon>
        <taxon>Sar</taxon>
        <taxon>Rhizaria</taxon>
        <taxon>Endomyxa</taxon>
        <taxon>Phytomyxea</taxon>
        <taxon>Plasmodiophorida</taxon>
        <taxon>Plasmodiophoridae</taxon>
        <taxon>Plasmodiophora</taxon>
    </lineage>
</organism>
<dbReference type="GO" id="GO:0006261">
    <property type="term" value="P:DNA-templated DNA replication"/>
    <property type="evidence" value="ECO:0007669"/>
    <property type="project" value="TreeGrafter"/>
</dbReference>
<comment type="similarity">
    <text evidence="2">Belongs to the activator 1 small subunits family.</text>
</comment>
<dbReference type="InterPro" id="IPR047854">
    <property type="entry name" value="RFC_lid"/>
</dbReference>
<dbReference type="STRING" id="37360.A0A0G4IHS4"/>
<reference evidence="8 9" key="1">
    <citation type="submission" date="2015-02" db="EMBL/GenBank/DDBJ databases">
        <authorList>
            <person name="Chooi Y.-H."/>
        </authorList>
    </citation>
    <scope>NUCLEOTIDE SEQUENCE [LARGE SCALE GENOMIC DNA]</scope>
    <source>
        <strain evidence="8">E3</strain>
    </source>
</reference>
<dbReference type="Gene3D" id="1.20.272.10">
    <property type="match status" value="1"/>
</dbReference>
<comment type="subcellular location">
    <subcellularLocation>
        <location evidence="1">Nucleus</location>
    </subcellularLocation>
</comment>
<keyword evidence="5" id="KW-0067">ATP-binding</keyword>
<dbReference type="GO" id="GO:0003677">
    <property type="term" value="F:DNA binding"/>
    <property type="evidence" value="ECO:0007669"/>
    <property type="project" value="InterPro"/>
</dbReference>
<evidence type="ECO:0000256" key="1">
    <source>
        <dbReference type="ARBA" id="ARBA00004123"/>
    </source>
</evidence>
<dbReference type="InterPro" id="IPR013748">
    <property type="entry name" value="Rep_factorC_C"/>
</dbReference>
<dbReference type="InterPro" id="IPR003959">
    <property type="entry name" value="ATPase_AAA_core"/>
</dbReference>
<keyword evidence="4" id="KW-0547">Nucleotide-binding</keyword>
<dbReference type="PANTHER" id="PTHR11669:SF9">
    <property type="entry name" value="REPLICATION FACTOR C SUBUNIT 5"/>
    <property type="match status" value="1"/>
</dbReference>
<dbReference type="InterPro" id="IPR008921">
    <property type="entry name" value="DNA_pol3_clamp-load_cplx_C"/>
</dbReference>
<dbReference type="PANTHER" id="PTHR11669">
    <property type="entry name" value="REPLICATION FACTOR C / DNA POLYMERASE III GAMMA-TAU SUBUNIT"/>
    <property type="match status" value="1"/>
</dbReference>
<gene>
    <name evidence="8" type="ORF">PBRA_003576</name>
</gene>
<dbReference type="InterPro" id="IPR027417">
    <property type="entry name" value="P-loop_NTPase"/>
</dbReference>
<dbReference type="EMBL" id="CDSF01000002">
    <property type="protein sequence ID" value="CEO94763.1"/>
    <property type="molecule type" value="Genomic_DNA"/>
</dbReference>
<keyword evidence="3" id="KW-0235">DNA replication</keyword>
<dbReference type="GO" id="GO:0016887">
    <property type="term" value="F:ATP hydrolysis activity"/>
    <property type="evidence" value="ECO:0007669"/>
    <property type="project" value="InterPro"/>
</dbReference>
<name>A0A0G4IHS4_PLABS</name>
<evidence type="ECO:0000256" key="3">
    <source>
        <dbReference type="ARBA" id="ARBA00022705"/>
    </source>
</evidence>